<protein>
    <submittedName>
        <fullName evidence="1">Uncharacterized protein</fullName>
    </submittedName>
</protein>
<proteinExistence type="predicted"/>
<sequence>MSSTQSRAKSGPRSRYQIIKDGWGNRVNFQLSYGLRMTPDDLEEGDRILDILEEQERLDWEEAQRK</sequence>
<name>A0ABR1IXS5_9AGAR</name>
<gene>
    <name evidence="1" type="ORF">VKT23_016320</name>
</gene>
<dbReference type="Proteomes" id="UP001498398">
    <property type="component" value="Unassembled WGS sequence"/>
</dbReference>
<reference evidence="1 2" key="1">
    <citation type="submission" date="2024-01" db="EMBL/GenBank/DDBJ databases">
        <title>A draft genome for the cacao thread blight pathogen Marasmiellus scandens.</title>
        <authorList>
            <person name="Baruah I.K."/>
            <person name="Leung J."/>
            <person name="Bukari Y."/>
            <person name="Amoako-Attah I."/>
            <person name="Meinhardt L.W."/>
            <person name="Bailey B.A."/>
            <person name="Cohen S.P."/>
        </authorList>
    </citation>
    <scope>NUCLEOTIDE SEQUENCE [LARGE SCALE GENOMIC DNA]</scope>
    <source>
        <strain evidence="1 2">GH-19</strain>
    </source>
</reference>
<keyword evidence="2" id="KW-1185">Reference proteome</keyword>
<dbReference type="EMBL" id="JBANRG010000060">
    <property type="protein sequence ID" value="KAK7442043.1"/>
    <property type="molecule type" value="Genomic_DNA"/>
</dbReference>
<evidence type="ECO:0000313" key="2">
    <source>
        <dbReference type="Proteomes" id="UP001498398"/>
    </source>
</evidence>
<organism evidence="1 2">
    <name type="scientific">Marasmiellus scandens</name>
    <dbReference type="NCBI Taxonomy" id="2682957"/>
    <lineage>
        <taxon>Eukaryota</taxon>
        <taxon>Fungi</taxon>
        <taxon>Dikarya</taxon>
        <taxon>Basidiomycota</taxon>
        <taxon>Agaricomycotina</taxon>
        <taxon>Agaricomycetes</taxon>
        <taxon>Agaricomycetidae</taxon>
        <taxon>Agaricales</taxon>
        <taxon>Marasmiineae</taxon>
        <taxon>Omphalotaceae</taxon>
        <taxon>Marasmiellus</taxon>
    </lineage>
</organism>
<evidence type="ECO:0000313" key="1">
    <source>
        <dbReference type="EMBL" id="KAK7442043.1"/>
    </source>
</evidence>
<comment type="caution">
    <text evidence="1">The sequence shown here is derived from an EMBL/GenBank/DDBJ whole genome shotgun (WGS) entry which is preliminary data.</text>
</comment>
<accession>A0ABR1IXS5</accession>